<dbReference type="OrthoDB" id="150319at2"/>
<accession>A0A1H0EMK6</accession>
<evidence type="ECO:0000256" key="2">
    <source>
        <dbReference type="ARBA" id="ARBA00022741"/>
    </source>
</evidence>
<dbReference type="Proteomes" id="UP000199651">
    <property type="component" value="Unassembled WGS sequence"/>
</dbReference>
<dbReference type="RefSeq" id="WP_091367993.1">
    <property type="nucleotide sequence ID" value="NZ_FNDV01000003.1"/>
</dbReference>
<dbReference type="PANTHER" id="PTHR43585">
    <property type="entry name" value="FUMIPYRROLE BIOSYNTHESIS PROTEIN C"/>
    <property type="match status" value="1"/>
</dbReference>
<keyword evidence="3 4" id="KW-0067">ATP-binding</keyword>
<keyword evidence="2 4" id="KW-0547">Nucleotide-binding</keyword>
<dbReference type="InterPro" id="IPR011761">
    <property type="entry name" value="ATP-grasp"/>
</dbReference>
<dbReference type="Gene3D" id="3.30.1490.20">
    <property type="entry name" value="ATP-grasp fold, A domain"/>
    <property type="match status" value="1"/>
</dbReference>
<evidence type="ECO:0000313" key="6">
    <source>
        <dbReference type="EMBL" id="SDN83553.1"/>
    </source>
</evidence>
<dbReference type="GO" id="GO:0016874">
    <property type="term" value="F:ligase activity"/>
    <property type="evidence" value="ECO:0007669"/>
    <property type="project" value="UniProtKB-KW"/>
</dbReference>
<sequence>MTQHVVVLHRWRDRYADYARYLDHDRYDVTYVTTDVGIDAVPPTAREVVVVPETDDLPAVRAEVRGLAARFGAPVGIVALKEDDLLVAAQLRAEWGCPGPTVAETNLFRDKLVMSQAVAEAGVEVPAFAAVSEPADVHAFAASHGWPVVLKPRASSSSEGVVVVAEPADLPAEVGGMLVQAFSSGDVHHVDGVFDGREITAVRVSRYLRTCLEFRTGTPLGSVEVEDHCGIGKFAQRVLGALTTKPVVFHLEVFVDGDELRFLEVGARAGGAEIPFLWREVHGYDLNEAAFRIALGESPAAGPPLGEEVGGWLIVPAPAERPCRIHLATPMLGTVPGLYAEVVLREGEILPAADAYYEHVGGRFRFRGRDSEEVGAAITAVARDFRIRGATLAPDMAS</sequence>
<dbReference type="AlphaFoldDB" id="A0A1H0EMK6"/>
<dbReference type="EMBL" id="FNJB01000001">
    <property type="protein sequence ID" value="SDN83553.1"/>
    <property type="molecule type" value="Genomic_DNA"/>
</dbReference>
<dbReference type="Gene3D" id="3.40.50.20">
    <property type="match status" value="1"/>
</dbReference>
<keyword evidence="1" id="KW-0436">Ligase</keyword>
<name>A0A1H0EMK6_9PSEU</name>
<dbReference type="InterPro" id="IPR013815">
    <property type="entry name" value="ATP_grasp_subdomain_1"/>
</dbReference>
<evidence type="ECO:0000313" key="7">
    <source>
        <dbReference type="Proteomes" id="UP000199651"/>
    </source>
</evidence>
<dbReference type="STRING" id="504798.SAMN05421871_103855"/>
<dbReference type="PANTHER" id="PTHR43585:SF2">
    <property type="entry name" value="ATP-GRASP ENZYME FSQD"/>
    <property type="match status" value="1"/>
</dbReference>
<proteinExistence type="predicted"/>
<reference evidence="7" key="1">
    <citation type="submission" date="2016-10" db="EMBL/GenBank/DDBJ databases">
        <authorList>
            <person name="Varghese N."/>
            <person name="Submissions S."/>
        </authorList>
    </citation>
    <scope>NUCLEOTIDE SEQUENCE [LARGE SCALE GENOMIC DNA]</scope>
    <source>
        <strain evidence="7">IBRC-M 10655</strain>
    </source>
</reference>
<evidence type="ECO:0000256" key="1">
    <source>
        <dbReference type="ARBA" id="ARBA00022598"/>
    </source>
</evidence>
<dbReference type="PROSITE" id="PS50975">
    <property type="entry name" value="ATP_GRASP"/>
    <property type="match status" value="1"/>
</dbReference>
<evidence type="ECO:0000256" key="3">
    <source>
        <dbReference type="ARBA" id="ARBA00022840"/>
    </source>
</evidence>
<dbReference type="GO" id="GO:0046872">
    <property type="term" value="F:metal ion binding"/>
    <property type="evidence" value="ECO:0007669"/>
    <property type="project" value="InterPro"/>
</dbReference>
<organism evidence="6 7">
    <name type="scientific">Actinokineospora alba</name>
    <dbReference type="NCBI Taxonomy" id="504798"/>
    <lineage>
        <taxon>Bacteria</taxon>
        <taxon>Bacillati</taxon>
        <taxon>Actinomycetota</taxon>
        <taxon>Actinomycetes</taxon>
        <taxon>Pseudonocardiales</taxon>
        <taxon>Pseudonocardiaceae</taxon>
        <taxon>Actinokineospora</taxon>
    </lineage>
</organism>
<dbReference type="Gene3D" id="3.30.470.20">
    <property type="entry name" value="ATP-grasp fold, B domain"/>
    <property type="match status" value="1"/>
</dbReference>
<protein>
    <submittedName>
        <fullName evidence="6">Biotin carboxylase</fullName>
    </submittedName>
</protein>
<evidence type="ECO:0000256" key="4">
    <source>
        <dbReference type="PROSITE-ProRule" id="PRU00409"/>
    </source>
</evidence>
<evidence type="ECO:0000259" key="5">
    <source>
        <dbReference type="PROSITE" id="PS50975"/>
    </source>
</evidence>
<dbReference type="SUPFAM" id="SSF56059">
    <property type="entry name" value="Glutathione synthetase ATP-binding domain-like"/>
    <property type="match status" value="1"/>
</dbReference>
<gene>
    <name evidence="6" type="ORF">SAMN05192558_10114</name>
</gene>
<dbReference type="Pfam" id="PF02655">
    <property type="entry name" value="ATP-grasp_3"/>
    <property type="match status" value="1"/>
</dbReference>
<feature type="domain" description="ATP-grasp" evidence="5">
    <location>
        <begin position="115"/>
        <end position="295"/>
    </location>
</feature>
<keyword evidence="7" id="KW-1185">Reference proteome</keyword>
<dbReference type="InterPro" id="IPR052032">
    <property type="entry name" value="ATP-dep_AA_Ligase"/>
</dbReference>
<dbReference type="InterPro" id="IPR003806">
    <property type="entry name" value="ATP-grasp_PylC-type"/>
</dbReference>
<dbReference type="GO" id="GO:0005524">
    <property type="term" value="F:ATP binding"/>
    <property type="evidence" value="ECO:0007669"/>
    <property type="project" value="UniProtKB-UniRule"/>
</dbReference>